<evidence type="ECO:0000256" key="3">
    <source>
        <dbReference type="RuleBase" id="RU003707"/>
    </source>
</evidence>
<gene>
    <name evidence="4" type="ORF">GCM10010977_12210</name>
</gene>
<dbReference type="InterPro" id="IPR001753">
    <property type="entry name" value="Enoyl-CoA_hydra/iso"/>
</dbReference>
<sequence length="270" mass="28727">MKTTETTYETFTLEERAPGVVVMTLNRPETYNAMTNTMFREFEELAWAIDDDDDIRVLVMTGAGKAFCSGYDLKDADDLPNLGAMGMLDQQERAARALLALRSIRIPFIAAVNGPAAGGGMSLALAADIRLVSESGRFNAAFVKIGLTAGDLGVSWLLTRLIGPGHAAEIAYTGRQVGAEEALRLGLATSIHPDGEVADAAVELAVSITGNSPTGVQLSKRALQANMEAASYAGALELENRGQALLTRTQDMSEALSAFKEKRKPNFIGA</sequence>
<dbReference type="SUPFAM" id="SSF52096">
    <property type="entry name" value="ClpP/crotonase"/>
    <property type="match status" value="1"/>
</dbReference>
<dbReference type="Proteomes" id="UP000642509">
    <property type="component" value="Unassembled WGS sequence"/>
</dbReference>
<accession>A0ABQ2LVB0</accession>
<dbReference type="CDD" id="cd06558">
    <property type="entry name" value="crotonase-like"/>
    <property type="match status" value="1"/>
</dbReference>
<dbReference type="PANTHER" id="PTHR11941">
    <property type="entry name" value="ENOYL-COA HYDRATASE-RELATED"/>
    <property type="match status" value="1"/>
</dbReference>
<dbReference type="Gene3D" id="1.10.12.10">
    <property type="entry name" value="Lyase 2-enoyl-coa Hydratase, Chain A, domain 2"/>
    <property type="match status" value="1"/>
</dbReference>
<keyword evidence="5" id="KW-1185">Reference proteome</keyword>
<dbReference type="Pfam" id="PF00378">
    <property type="entry name" value="ECH_1"/>
    <property type="match status" value="1"/>
</dbReference>
<dbReference type="PROSITE" id="PS00166">
    <property type="entry name" value="ENOYL_COA_HYDRATASE"/>
    <property type="match status" value="1"/>
</dbReference>
<dbReference type="PANTHER" id="PTHR11941:SF130">
    <property type="entry name" value="ENOYL-COA HYDRATASE ECHA12-RELATED"/>
    <property type="match status" value="1"/>
</dbReference>
<evidence type="ECO:0000256" key="1">
    <source>
        <dbReference type="ARBA" id="ARBA00005254"/>
    </source>
</evidence>
<name>A0ABQ2LVB0_9MICC</name>
<dbReference type="EMBL" id="BMLQ01000003">
    <property type="protein sequence ID" value="GGO43629.1"/>
    <property type="molecule type" value="Genomic_DNA"/>
</dbReference>
<dbReference type="InterPro" id="IPR029045">
    <property type="entry name" value="ClpP/crotonase-like_dom_sf"/>
</dbReference>
<dbReference type="InterPro" id="IPR018376">
    <property type="entry name" value="Enoyl-CoA_hyd/isom_CS"/>
</dbReference>
<dbReference type="InterPro" id="IPR014748">
    <property type="entry name" value="Enoyl-CoA_hydra_C"/>
</dbReference>
<comment type="similarity">
    <text evidence="1 3">Belongs to the enoyl-CoA hydratase/isomerase family.</text>
</comment>
<proteinExistence type="inferred from homology"/>
<evidence type="ECO:0000313" key="4">
    <source>
        <dbReference type="EMBL" id="GGO43629.1"/>
    </source>
</evidence>
<comment type="caution">
    <text evidence="4">The sequence shown here is derived from an EMBL/GenBank/DDBJ whole genome shotgun (WGS) entry which is preliminary data.</text>
</comment>
<keyword evidence="2" id="KW-0456">Lyase</keyword>
<protein>
    <submittedName>
        <fullName evidence="4">Enoyl-CoA hydratase</fullName>
    </submittedName>
</protein>
<evidence type="ECO:0000313" key="5">
    <source>
        <dbReference type="Proteomes" id="UP000642509"/>
    </source>
</evidence>
<evidence type="ECO:0000256" key="2">
    <source>
        <dbReference type="ARBA" id="ARBA00023239"/>
    </source>
</evidence>
<dbReference type="RefSeq" id="WP_188805266.1">
    <property type="nucleotide sequence ID" value="NZ_BAAAOU010000004.1"/>
</dbReference>
<reference evidence="5" key="1">
    <citation type="journal article" date="2019" name="Int. J. Syst. Evol. Microbiol.">
        <title>The Global Catalogue of Microorganisms (GCM) 10K type strain sequencing project: providing services to taxonomists for standard genome sequencing and annotation.</title>
        <authorList>
            <consortium name="The Broad Institute Genomics Platform"/>
            <consortium name="The Broad Institute Genome Sequencing Center for Infectious Disease"/>
            <person name="Wu L."/>
            <person name="Ma J."/>
        </authorList>
    </citation>
    <scope>NUCLEOTIDE SEQUENCE [LARGE SCALE GENOMIC DNA]</scope>
    <source>
        <strain evidence="5">CGMCC 1.7064</strain>
    </source>
</reference>
<organism evidence="4 5">
    <name type="scientific">Citricoccus zhacaiensis</name>
    <dbReference type="NCBI Taxonomy" id="489142"/>
    <lineage>
        <taxon>Bacteria</taxon>
        <taxon>Bacillati</taxon>
        <taxon>Actinomycetota</taxon>
        <taxon>Actinomycetes</taxon>
        <taxon>Micrococcales</taxon>
        <taxon>Micrococcaceae</taxon>
        <taxon>Citricoccus</taxon>
    </lineage>
</organism>
<dbReference type="Gene3D" id="3.90.226.10">
    <property type="entry name" value="2-enoyl-CoA Hydratase, Chain A, domain 1"/>
    <property type="match status" value="1"/>
</dbReference>